<feature type="region of interest" description="Disordered" evidence="1">
    <location>
        <begin position="610"/>
        <end position="630"/>
    </location>
</feature>
<evidence type="ECO:0000313" key="3">
    <source>
        <dbReference type="Proteomes" id="UP000280834"/>
    </source>
</evidence>
<feature type="region of interest" description="Disordered" evidence="1">
    <location>
        <begin position="215"/>
        <end position="234"/>
    </location>
</feature>
<feature type="compositionally biased region" description="Basic residues" evidence="1">
    <location>
        <begin position="1115"/>
        <end position="1129"/>
    </location>
</feature>
<dbReference type="WBParaSite" id="BTMF_0000942601-mRNA-1">
    <property type="protein sequence ID" value="BTMF_0000942601-mRNA-1"/>
    <property type="gene ID" value="BTMF_0000942601"/>
</dbReference>
<feature type="region of interest" description="Disordered" evidence="1">
    <location>
        <begin position="1"/>
        <end position="21"/>
    </location>
</feature>
<feature type="compositionally biased region" description="Low complexity" evidence="1">
    <location>
        <begin position="1081"/>
        <end position="1098"/>
    </location>
</feature>
<feature type="compositionally biased region" description="Basic and acidic residues" evidence="1">
    <location>
        <begin position="966"/>
        <end position="990"/>
    </location>
</feature>
<evidence type="ECO:0000256" key="1">
    <source>
        <dbReference type="SAM" id="MobiDB-lite"/>
    </source>
</evidence>
<proteinExistence type="predicted"/>
<reference evidence="2 3" key="2">
    <citation type="submission" date="2018-11" db="EMBL/GenBank/DDBJ databases">
        <authorList>
            <consortium name="Pathogen Informatics"/>
        </authorList>
    </citation>
    <scope>NUCLEOTIDE SEQUENCE [LARGE SCALE GENOMIC DNA]</scope>
</reference>
<dbReference type="EMBL" id="UZAG01015957">
    <property type="protein sequence ID" value="VDO24657.1"/>
    <property type="molecule type" value="Genomic_DNA"/>
</dbReference>
<reference evidence="4" key="1">
    <citation type="submission" date="2017-02" db="UniProtKB">
        <authorList>
            <consortium name="WormBaseParasite"/>
        </authorList>
    </citation>
    <scope>IDENTIFICATION</scope>
</reference>
<protein>
    <submittedName>
        <fullName evidence="4">BRCT domain-containing protein</fullName>
    </submittedName>
</protein>
<accession>A0A0R3QNZ1</accession>
<feature type="compositionally biased region" description="Polar residues" evidence="1">
    <location>
        <begin position="1099"/>
        <end position="1114"/>
    </location>
</feature>
<name>A0A0R3QNZ1_9BILA</name>
<organism evidence="4">
    <name type="scientific">Brugia timori</name>
    <dbReference type="NCBI Taxonomy" id="42155"/>
    <lineage>
        <taxon>Eukaryota</taxon>
        <taxon>Metazoa</taxon>
        <taxon>Ecdysozoa</taxon>
        <taxon>Nematoda</taxon>
        <taxon>Chromadorea</taxon>
        <taxon>Rhabditida</taxon>
        <taxon>Spirurina</taxon>
        <taxon>Spiruromorpha</taxon>
        <taxon>Filarioidea</taxon>
        <taxon>Onchocercidae</taxon>
        <taxon>Brugia</taxon>
    </lineage>
</organism>
<sequence>MADPMNDERSEGNVELYDGKSFGNSELQQLTSGYGNKQIQEARNPCSLMLEEDLLYHDERQNVPEKISDTNTKCFQLGFPFTDLSETASIHTDSILGNQNIFQQENNDFYAQQPCVTSNCKTTSENETQEPILFEFENYANQILGQKLIQPLVASNNSAAEIKDKMVDAFVLDDQQAAISDDDDMSSSKSVENFPQQLQIVDGQEKLWTLCDDEDSTKNELDDNTNKNSKNSKHHQFEKCEVIPAEQQHLVNGNVVPEDFTSNTIFIGLQYIDGKLLNVIGGLSNLANNCKQRFHLPKAGCQKLEAIGILDGILHPVPESNEDLHETSFIADFCETDHFEELIAKEIHAESEYSVSGIIPEIKNIKENVIHHITEQILSVQDKPERTFLGDNCSENEGFVIEQRQTNHINEPAELLISECDPENARQEILREVERGKEFLPSTAEERSDNMKSVQVVENFEDVSKIQNEHKESVECEKLQEQLLCETQQEKIANFEIEENNETQSKLPNKRETEVCEANTLVYESARVPEEERKSDLASDISNSECKIYDQESNENIAVDKAIIIKKSTESLGSENMREEKNSASLQDELKNVNKDVTLLKPTIKTMPATGTKKKVSTTDAMSPTSKDAKKTNRIMIDRKSVTKSAVTLPAVSTARNIKLKEKNNGEAELKHTKNTRNSSNAKILKQNITSTVTSKITQKRLHESVSFGKIQLNNNAKVNTKNKPKDIIKEYQKIIKGMENNEKVKKIGIIDLEPLVWTETLIPTYEQIWENYESVNQIIDNKTNIGFEEKTEIEIENELKTDEMVANVEMWQMKKNSEFIEIEVTESLILSERNEINASQCFGLSNKNEKEIPRIEDFSDCLKISEQNENVAIEEEIAVKNSSSEKHEIEISSSVAIKSSEATEVLLKMNSKIPFEQKTSNTMMGQSTALKPNLSGIQNKIEADARDGTGEMITAGKEEMIQSEKEQLEAKVARNDSSEESSRTGKKELGLAGSGSERQTQPELEINDRSRHHGEKSRSKNYQWKGQFGGMYSDVPEEYMHNTAGKDNPRKQQEIDGQQNCPHQAYDKFSDNIELKDNYQQQQSGNQNQSRKQQQQQPGDTNNAYSQSYSGQQGHKKRNKRNKRPRNW</sequence>
<gene>
    <name evidence="2" type="ORF">BTMF_LOCUS7477</name>
</gene>
<dbReference type="Proteomes" id="UP000280834">
    <property type="component" value="Unassembled WGS sequence"/>
</dbReference>
<evidence type="ECO:0000313" key="2">
    <source>
        <dbReference type="EMBL" id="VDO24657.1"/>
    </source>
</evidence>
<evidence type="ECO:0000313" key="4">
    <source>
        <dbReference type="WBParaSite" id="BTMF_0000942601-mRNA-1"/>
    </source>
</evidence>
<dbReference type="AlphaFoldDB" id="A0A0R3QNZ1"/>
<feature type="region of interest" description="Disordered" evidence="1">
    <location>
        <begin position="966"/>
        <end position="1129"/>
    </location>
</feature>
<feature type="compositionally biased region" description="Basic and acidic residues" evidence="1">
    <location>
        <begin position="1066"/>
        <end position="1078"/>
    </location>
</feature>
<feature type="compositionally biased region" description="Basic and acidic residues" evidence="1">
    <location>
        <begin position="216"/>
        <end position="225"/>
    </location>
</feature>
<keyword evidence="3" id="KW-1185">Reference proteome</keyword>
<feature type="compositionally biased region" description="Basic and acidic residues" evidence="1">
    <location>
        <begin position="1"/>
        <end position="12"/>
    </location>
</feature>